<accession>A0ACA9L9M9</accession>
<evidence type="ECO:0000313" key="2">
    <source>
        <dbReference type="Proteomes" id="UP000789860"/>
    </source>
</evidence>
<dbReference type="EMBL" id="CAJVPM010004739">
    <property type="protein sequence ID" value="CAG8516690.1"/>
    <property type="molecule type" value="Genomic_DNA"/>
</dbReference>
<reference evidence="1" key="1">
    <citation type="submission" date="2021-06" db="EMBL/GenBank/DDBJ databases">
        <authorList>
            <person name="Kallberg Y."/>
            <person name="Tangrot J."/>
            <person name="Rosling A."/>
        </authorList>
    </citation>
    <scope>NUCLEOTIDE SEQUENCE</scope>
    <source>
        <strain evidence="1">AU212A</strain>
    </source>
</reference>
<sequence length="77" mass="8842">MSDNNKLKERLGFLSLYSYIVGLTLLTESTRLFDIAAHLQLPILGFGTDRASAEFNVQNQLMQVETCKRLIFKDKLY</sequence>
<name>A0ACA9L9M9_9GLOM</name>
<proteinExistence type="predicted"/>
<dbReference type="Proteomes" id="UP000789860">
    <property type="component" value="Unassembled WGS sequence"/>
</dbReference>
<keyword evidence="2" id="KW-1185">Reference proteome</keyword>
<organism evidence="1 2">
    <name type="scientific">Scutellospora calospora</name>
    <dbReference type="NCBI Taxonomy" id="85575"/>
    <lineage>
        <taxon>Eukaryota</taxon>
        <taxon>Fungi</taxon>
        <taxon>Fungi incertae sedis</taxon>
        <taxon>Mucoromycota</taxon>
        <taxon>Glomeromycotina</taxon>
        <taxon>Glomeromycetes</taxon>
        <taxon>Diversisporales</taxon>
        <taxon>Gigasporaceae</taxon>
        <taxon>Scutellospora</taxon>
    </lineage>
</organism>
<evidence type="ECO:0000313" key="1">
    <source>
        <dbReference type="EMBL" id="CAG8516690.1"/>
    </source>
</evidence>
<feature type="non-terminal residue" evidence="1">
    <location>
        <position position="77"/>
    </location>
</feature>
<comment type="caution">
    <text evidence="1">The sequence shown here is derived from an EMBL/GenBank/DDBJ whole genome shotgun (WGS) entry which is preliminary data.</text>
</comment>
<protein>
    <submittedName>
        <fullName evidence="1">6542_t:CDS:1</fullName>
    </submittedName>
</protein>
<gene>
    <name evidence="1" type="ORF">SCALOS_LOCUS3894</name>
</gene>